<evidence type="ECO:0000256" key="1">
    <source>
        <dbReference type="ARBA" id="ARBA00023127"/>
    </source>
</evidence>
<dbReference type="InterPro" id="IPR039361">
    <property type="entry name" value="Cyclin"/>
</dbReference>
<comment type="caution">
    <text evidence="3">The sequence shown here is derived from an EMBL/GenBank/DDBJ whole genome shotgun (WGS) entry which is preliminary data.</text>
</comment>
<feature type="domain" description="Cyclin C-terminal" evidence="2">
    <location>
        <begin position="141"/>
        <end position="266"/>
    </location>
</feature>
<dbReference type="Gene3D" id="1.10.472.10">
    <property type="entry name" value="Cyclin-like"/>
    <property type="match status" value="2"/>
</dbReference>
<dbReference type="PANTHER" id="PTHR10177">
    <property type="entry name" value="CYCLINS"/>
    <property type="match status" value="1"/>
</dbReference>
<dbReference type="InterPro" id="IPR036915">
    <property type="entry name" value="Cyclin-like_sf"/>
</dbReference>
<keyword evidence="4" id="KW-1185">Reference proteome</keyword>
<evidence type="ECO:0000259" key="2">
    <source>
        <dbReference type="SMART" id="SM01332"/>
    </source>
</evidence>
<dbReference type="OrthoDB" id="306099at2759"/>
<gene>
    <name evidence="3" type="ORF">FisN_31Hh005</name>
</gene>
<evidence type="ECO:0000313" key="4">
    <source>
        <dbReference type="Proteomes" id="UP000198406"/>
    </source>
</evidence>
<dbReference type="SMART" id="SM01332">
    <property type="entry name" value="Cyclin_C"/>
    <property type="match status" value="1"/>
</dbReference>
<dbReference type="InterPro" id="IPR004367">
    <property type="entry name" value="Cyclin_C-dom"/>
</dbReference>
<dbReference type="InterPro" id="IPR006671">
    <property type="entry name" value="Cyclin_N"/>
</dbReference>
<dbReference type="SUPFAM" id="SSF47954">
    <property type="entry name" value="Cyclin-like"/>
    <property type="match status" value="2"/>
</dbReference>
<protein>
    <recommendedName>
        <fullName evidence="2">Cyclin C-terminal domain-containing protein</fullName>
    </recommendedName>
</protein>
<dbReference type="Pfam" id="PF02984">
    <property type="entry name" value="Cyclin_C"/>
    <property type="match status" value="1"/>
</dbReference>
<keyword evidence="1" id="KW-0195">Cyclin</keyword>
<organism evidence="3 4">
    <name type="scientific">Fistulifera solaris</name>
    <name type="common">Oleaginous diatom</name>
    <dbReference type="NCBI Taxonomy" id="1519565"/>
    <lineage>
        <taxon>Eukaryota</taxon>
        <taxon>Sar</taxon>
        <taxon>Stramenopiles</taxon>
        <taxon>Ochrophyta</taxon>
        <taxon>Bacillariophyta</taxon>
        <taxon>Bacillariophyceae</taxon>
        <taxon>Bacillariophycidae</taxon>
        <taxon>Naviculales</taxon>
        <taxon>Naviculaceae</taxon>
        <taxon>Fistulifera</taxon>
    </lineage>
</organism>
<name>A0A1Z5JWM5_FISSO</name>
<reference evidence="3 4" key="1">
    <citation type="journal article" date="2015" name="Plant Cell">
        <title>Oil accumulation by the oleaginous diatom Fistulifera solaris as revealed by the genome and transcriptome.</title>
        <authorList>
            <person name="Tanaka T."/>
            <person name="Maeda Y."/>
            <person name="Veluchamy A."/>
            <person name="Tanaka M."/>
            <person name="Abida H."/>
            <person name="Marechal E."/>
            <person name="Bowler C."/>
            <person name="Muto M."/>
            <person name="Sunaga Y."/>
            <person name="Tanaka M."/>
            <person name="Yoshino T."/>
            <person name="Taniguchi T."/>
            <person name="Fukuda Y."/>
            <person name="Nemoto M."/>
            <person name="Matsumoto M."/>
            <person name="Wong P.S."/>
            <person name="Aburatani S."/>
            <person name="Fujibuchi W."/>
        </authorList>
    </citation>
    <scope>NUCLEOTIDE SEQUENCE [LARGE SCALE GENOMIC DNA]</scope>
    <source>
        <strain evidence="3 4">JPCC DA0580</strain>
    </source>
</reference>
<evidence type="ECO:0000313" key="3">
    <source>
        <dbReference type="EMBL" id="GAX18242.1"/>
    </source>
</evidence>
<dbReference type="AlphaFoldDB" id="A0A1Z5JWM5"/>
<accession>A0A1Z5JWM5</accession>
<sequence>MNALTMTLAATEKREEAKDKIAVLQRQEATTYRRPLPTFGSDKHWRQSIVEWMYDIVDSAGMQRDVVAVASYYLDATPVSTREEYQLCAMTALQLAMKLYCSSSMSWSSLVRLSRGTFNEDDICDMESRILQSLKWRVHPPTANCFLREFLQLLPESVDTNSLYRLEQISRFVTEFASCLNIFCQYQPSHLAFAGMCVAMQRMEVGMVTDIHECMEANTGINFDDIATLWAELQRSLAHNVSLHELQVSMATLCSPVHKSTASPVAIKPVLQFSRSPRQVSC</sequence>
<dbReference type="Proteomes" id="UP000198406">
    <property type="component" value="Unassembled WGS sequence"/>
</dbReference>
<dbReference type="InParanoid" id="A0A1Z5JWM5"/>
<dbReference type="EMBL" id="BDSP01000125">
    <property type="protein sequence ID" value="GAX18242.1"/>
    <property type="molecule type" value="Genomic_DNA"/>
</dbReference>
<dbReference type="Pfam" id="PF00134">
    <property type="entry name" value="Cyclin_N"/>
    <property type="match status" value="1"/>
</dbReference>
<proteinExistence type="predicted"/>
<dbReference type="FunFam" id="1.10.472.10:FF:000093">
    <property type="entry name" value="Predicted protein"/>
    <property type="match status" value="1"/>
</dbReference>